<evidence type="ECO:0000313" key="2">
    <source>
        <dbReference type="Ensembl" id="ENSPKIP00000002676.1"/>
    </source>
</evidence>
<feature type="region of interest" description="Disordered" evidence="1">
    <location>
        <begin position="35"/>
        <end position="59"/>
    </location>
</feature>
<feature type="compositionally biased region" description="Pro residues" evidence="1">
    <location>
        <begin position="50"/>
        <end position="59"/>
    </location>
</feature>
<protein>
    <submittedName>
        <fullName evidence="2">Uncharacterized protein</fullName>
    </submittedName>
</protein>
<organism evidence="2 3">
    <name type="scientific">Paramormyrops kingsleyae</name>
    <dbReference type="NCBI Taxonomy" id="1676925"/>
    <lineage>
        <taxon>Eukaryota</taxon>
        <taxon>Metazoa</taxon>
        <taxon>Chordata</taxon>
        <taxon>Craniata</taxon>
        <taxon>Vertebrata</taxon>
        <taxon>Euteleostomi</taxon>
        <taxon>Actinopterygii</taxon>
        <taxon>Neopterygii</taxon>
        <taxon>Teleostei</taxon>
        <taxon>Osteoglossocephala</taxon>
        <taxon>Osteoglossomorpha</taxon>
        <taxon>Osteoglossiformes</taxon>
        <taxon>Mormyridae</taxon>
        <taxon>Paramormyrops</taxon>
    </lineage>
</organism>
<evidence type="ECO:0000313" key="3">
    <source>
        <dbReference type="Proteomes" id="UP000261540"/>
    </source>
</evidence>
<reference evidence="2" key="2">
    <citation type="submission" date="2025-09" db="UniProtKB">
        <authorList>
            <consortium name="Ensembl"/>
        </authorList>
    </citation>
    <scope>IDENTIFICATION</scope>
</reference>
<name>A0A3B3QB95_9TELE</name>
<sequence>HNKYSTFTTTLKCVNSLLYNFLMCCVPPSTHTRTRTVTHSTFLRENKPTYNPPPPPPPAIFRGGPPSSPARQAAFSFGLLLQGAPALADYKSAASHFRFI</sequence>
<evidence type="ECO:0000256" key="1">
    <source>
        <dbReference type="SAM" id="MobiDB-lite"/>
    </source>
</evidence>
<keyword evidence="3" id="KW-1185">Reference proteome</keyword>
<accession>A0A3B3QB95</accession>
<reference evidence="2" key="1">
    <citation type="submission" date="2025-08" db="UniProtKB">
        <authorList>
            <consortium name="Ensembl"/>
        </authorList>
    </citation>
    <scope>IDENTIFICATION</scope>
</reference>
<proteinExistence type="predicted"/>
<dbReference type="AlphaFoldDB" id="A0A3B3QB95"/>
<dbReference type="Ensembl" id="ENSPKIT00000026625.1">
    <property type="protein sequence ID" value="ENSPKIP00000002676.1"/>
    <property type="gene ID" value="ENSPKIG00000020479.1"/>
</dbReference>
<dbReference type="Proteomes" id="UP000261540">
    <property type="component" value="Unplaced"/>
</dbReference>